<comment type="caution">
    <text evidence="2">The sequence shown here is derived from an EMBL/GenBank/DDBJ whole genome shotgun (WGS) entry which is preliminary data.</text>
</comment>
<accession>A0A2R6RQ09</accession>
<evidence type="ECO:0000256" key="1">
    <source>
        <dbReference type="SAM" id="MobiDB-lite"/>
    </source>
</evidence>
<dbReference type="Proteomes" id="UP000186601">
    <property type="component" value="Unassembled WGS sequence"/>
</dbReference>
<protein>
    <submittedName>
        <fullName evidence="2">Uncharacterized protein</fullName>
    </submittedName>
</protein>
<organism evidence="2 3">
    <name type="scientific">Hermanssonia centrifuga</name>
    <dbReference type="NCBI Taxonomy" id="98765"/>
    <lineage>
        <taxon>Eukaryota</taxon>
        <taxon>Fungi</taxon>
        <taxon>Dikarya</taxon>
        <taxon>Basidiomycota</taxon>
        <taxon>Agaricomycotina</taxon>
        <taxon>Agaricomycetes</taxon>
        <taxon>Polyporales</taxon>
        <taxon>Meruliaceae</taxon>
        <taxon>Hermanssonia</taxon>
    </lineage>
</organism>
<sequence length="75" mass="8350">MAATSWKSLFVAQTAYKVHRPVRFTERGPSGMLLISALYQKFKGLQDSTRRSDGQLPKDQVQPSRPSESARAPVS</sequence>
<dbReference type="AlphaFoldDB" id="A0A2R6RQ09"/>
<keyword evidence="3" id="KW-1185">Reference proteome</keyword>
<evidence type="ECO:0000313" key="2">
    <source>
        <dbReference type="EMBL" id="PSS32114.1"/>
    </source>
</evidence>
<name>A0A2R6RQ09_9APHY</name>
<proteinExistence type="predicted"/>
<feature type="region of interest" description="Disordered" evidence="1">
    <location>
        <begin position="47"/>
        <end position="75"/>
    </location>
</feature>
<evidence type="ECO:0000313" key="3">
    <source>
        <dbReference type="Proteomes" id="UP000186601"/>
    </source>
</evidence>
<gene>
    <name evidence="2" type="ORF">PHLCEN_2v2110</name>
</gene>
<dbReference type="EMBL" id="MLYV02000196">
    <property type="protein sequence ID" value="PSS32114.1"/>
    <property type="molecule type" value="Genomic_DNA"/>
</dbReference>
<reference evidence="2 3" key="1">
    <citation type="submission" date="2018-02" db="EMBL/GenBank/DDBJ databases">
        <title>Genome sequence of the basidiomycete white-rot fungus Phlebia centrifuga.</title>
        <authorList>
            <person name="Granchi Z."/>
            <person name="Peng M."/>
            <person name="de Vries R.P."/>
            <person name="Hilden K."/>
            <person name="Makela M.R."/>
            <person name="Grigoriev I."/>
            <person name="Riley R."/>
        </authorList>
    </citation>
    <scope>NUCLEOTIDE SEQUENCE [LARGE SCALE GENOMIC DNA]</scope>
    <source>
        <strain evidence="2 3">FBCC195</strain>
    </source>
</reference>